<protein>
    <submittedName>
        <fullName evidence="3">MFS transporter</fullName>
    </submittedName>
</protein>
<feature type="transmembrane region" description="Helical" evidence="2">
    <location>
        <begin position="36"/>
        <end position="56"/>
    </location>
</feature>
<keyword evidence="2" id="KW-0812">Transmembrane</keyword>
<accession>A0ABS3RSJ8</accession>
<feature type="transmembrane region" description="Helical" evidence="2">
    <location>
        <begin position="237"/>
        <end position="259"/>
    </location>
</feature>
<evidence type="ECO:0000256" key="1">
    <source>
        <dbReference type="SAM" id="MobiDB-lite"/>
    </source>
</evidence>
<dbReference type="RefSeq" id="WP_208242180.1">
    <property type="nucleotide sequence ID" value="NZ_JAGEPF010000010.1"/>
</dbReference>
<dbReference type="InterPro" id="IPR011701">
    <property type="entry name" value="MFS"/>
</dbReference>
<feature type="transmembrane region" description="Helical" evidence="2">
    <location>
        <begin position="131"/>
        <end position="152"/>
    </location>
</feature>
<dbReference type="SUPFAM" id="SSF103473">
    <property type="entry name" value="MFS general substrate transporter"/>
    <property type="match status" value="1"/>
</dbReference>
<reference evidence="3 4" key="1">
    <citation type="submission" date="2021-03" db="EMBL/GenBank/DDBJ databases">
        <title>Actinomadura violae sp. nov., isolated from lichen in Thailand.</title>
        <authorList>
            <person name="Kanchanasin P."/>
            <person name="Saeng-In P."/>
            <person name="Phongsopitanun W."/>
            <person name="Yuki M."/>
            <person name="Kudo T."/>
            <person name="Ohkuma M."/>
            <person name="Tanasupawat S."/>
        </authorList>
    </citation>
    <scope>NUCLEOTIDE SEQUENCE [LARGE SCALE GENOMIC DNA]</scope>
    <source>
        <strain evidence="3 4">LCR2-06</strain>
    </source>
</reference>
<name>A0ABS3RSJ8_9ACTN</name>
<feature type="transmembrane region" description="Helical" evidence="2">
    <location>
        <begin position="92"/>
        <end position="110"/>
    </location>
</feature>
<dbReference type="PANTHER" id="PTHR43129">
    <property type="entry name" value="FOSMIDOMYCIN RESISTANCE PROTEIN"/>
    <property type="match status" value="1"/>
</dbReference>
<dbReference type="CDD" id="cd17478">
    <property type="entry name" value="MFS_FsR"/>
    <property type="match status" value="1"/>
</dbReference>
<feature type="transmembrane region" description="Helical" evidence="2">
    <location>
        <begin position="321"/>
        <end position="345"/>
    </location>
</feature>
<dbReference type="PANTHER" id="PTHR43129:SF1">
    <property type="entry name" value="FOSMIDOMYCIN RESISTANCE PROTEIN"/>
    <property type="match status" value="1"/>
</dbReference>
<dbReference type="Gene3D" id="1.20.1250.20">
    <property type="entry name" value="MFS general substrate transporter like domains"/>
    <property type="match status" value="2"/>
</dbReference>
<feature type="transmembrane region" description="Helical" evidence="2">
    <location>
        <begin position="199"/>
        <end position="225"/>
    </location>
</feature>
<comment type="caution">
    <text evidence="3">The sequence shown here is derived from an EMBL/GenBank/DDBJ whole genome shotgun (WGS) entry which is preliminary data.</text>
</comment>
<keyword evidence="4" id="KW-1185">Reference proteome</keyword>
<keyword evidence="2" id="KW-0472">Membrane</keyword>
<evidence type="ECO:0000313" key="3">
    <source>
        <dbReference type="EMBL" id="MBO2459483.1"/>
    </source>
</evidence>
<feature type="transmembrane region" description="Helical" evidence="2">
    <location>
        <begin position="271"/>
        <end position="301"/>
    </location>
</feature>
<evidence type="ECO:0000256" key="2">
    <source>
        <dbReference type="SAM" id="Phobius"/>
    </source>
</evidence>
<feature type="transmembrane region" description="Helical" evidence="2">
    <location>
        <begin position="158"/>
        <end position="178"/>
    </location>
</feature>
<organism evidence="3 4">
    <name type="scientific">Actinomadura violacea</name>
    <dbReference type="NCBI Taxonomy" id="2819934"/>
    <lineage>
        <taxon>Bacteria</taxon>
        <taxon>Bacillati</taxon>
        <taxon>Actinomycetota</taxon>
        <taxon>Actinomycetes</taxon>
        <taxon>Streptosporangiales</taxon>
        <taxon>Thermomonosporaceae</taxon>
        <taxon>Actinomadura</taxon>
    </lineage>
</organism>
<proteinExistence type="predicted"/>
<gene>
    <name evidence="3" type="ORF">J4709_18040</name>
</gene>
<dbReference type="InterPro" id="IPR036259">
    <property type="entry name" value="MFS_trans_sf"/>
</dbReference>
<feature type="region of interest" description="Disordered" evidence="1">
    <location>
        <begin position="378"/>
        <end position="398"/>
    </location>
</feature>
<sequence length="398" mass="40246">MNRRAPVALLSAGHACVDVYQGAVPAIVPFLVTGRHYSYVAASGIVLAATLLSSVVQPAFGMLTDRWAMPWLVPAGTGAAGLGVALSGVSDAYPLTWAAIAVSGLGVAAYHPESARIARAVTGGDHAGMSWFSLGGNLGFAAAPLLVTPVIAAGGLHATPWLAVPAFLGTALSLTAMRRRTSGAAAKKAAADGRDDWPMFVRLSLVVLCRSVVFFGLSTLLAVVARQRTGGGADAGAVALFVLFAGGAVGTVLGGRLAATLGRVRTLRASYLLAVPAVTGVALAPSYAIYAFVALTAIALYTPFSIQVTLGQDYLPRRIGTASGVTLGLAVSAGGIASPAVGALADAASPRTALLPLIAVPAVAWLLARLIQEPAPLEAPASPHQHTAPDIPPPSLHR</sequence>
<dbReference type="EMBL" id="JAGEPF010000010">
    <property type="protein sequence ID" value="MBO2459483.1"/>
    <property type="molecule type" value="Genomic_DNA"/>
</dbReference>
<feature type="transmembrane region" description="Helical" evidence="2">
    <location>
        <begin position="352"/>
        <end position="371"/>
    </location>
</feature>
<dbReference type="Pfam" id="PF07690">
    <property type="entry name" value="MFS_1"/>
    <property type="match status" value="1"/>
</dbReference>
<evidence type="ECO:0000313" key="4">
    <source>
        <dbReference type="Proteomes" id="UP000680206"/>
    </source>
</evidence>
<feature type="transmembrane region" description="Helical" evidence="2">
    <location>
        <begin position="68"/>
        <end position="86"/>
    </location>
</feature>
<dbReference type="Proteomes" id="UP000680206">
    <property type="component" value="Unassembled WGS sequence"/>
</dbReference>
<keyword evidence="2" id="KW-1133">Transmembrane helix</keyword>